<comment type="caution">
    <text evidence="2">The sequence shown here is derived from an EMBL/GenBank/DDBJ whole genome shotgun (WGS) entry which is preliminary data.</text>
</comment>
<feature type="non-terminal residue" evidence="2">
    <location>
        <position position="1"/>
    </location>
</feature>
<protein>
    <submittedName>
        <fullName evidence="2">Uncharacterized protein</fullName>
    </submittedName>
</protein>
<dbReference type="PANTHER" id="PTHR35213">
    <property type="entry name" value="RING-TYPE DOMAIN-CONTAINING PROTEIN-RELATED"/>
    <property type="match status" value="1"/>
</dbReference>
<dbReference type="OrthoDB" id="37418at2759"/>
<dbReference type="EMBL" id="AGNL01000162">
    <property type="protein sequence ID" value="EJK77963.1"/>
    <property type="molecule type" value="Genomic_DNA"/>
</dbReference>
<dbReference type="InterPro" id="IPR029016">
    <property type="entry name" value="GAF-like_dom_sf"/>
</dbReference>
<evidence type="ECO:0000313" key="2">
    <source>
        <dbReference type="EMBL" id="EJK77963.1"/>
    </source>
</evidence>
<sequence length="418" mass="44253">SAGLGPGDAGSDSCRLCFAGSATLNSHILPLDQQRVEEAGPASRPDARRTPLTPDEVFAFGMFGDYSEKFSFSSGSGLPGRVFKSGIPAWEQGLTNAPSDQFERRGGAVQFGINTAVGLPVQSPNVGRIVLILYSKHNRNKNEALVTQMIKDIRLFNPSPRWKLVVDIKAAPQERVSTQPGHARAPSIGEGMSTLSVVPAASTVVAPSNGAGLPFHGAARMQTGEASIKASKISNIVSILSEHIPSDPTSTIVNTVMTVRMILLKPNRTPEEEQLVDTILVLFESYQSAGRTRPQILELLVRDFNFHVEHSQQVAIALHNRQVLAQQQFPQQLANFVSHGQPQQQQYGLSAVQLSGALRRGDAAGEFRPAPGAERSDHDGPESGAAAAAAAAASGDVGAEPSSSAVFPAFVVDPTTAG</sequence>
<dbReference type="PANTHER" id="PTHR35213:SF3">
    <property type="entry name" value="MYB-LIKE DOMAIN-CONTAINING PROTEIN"/>
    <property type="match status" value="1"/>
</dbReference>
<proteinExistence type="predicted"/>
<dbReference type="AlphaFoldDB" id="K0TGS5"/>
<organism evidence="2 3">
    <name type="scientific">Thalassiosira oceanica</name>
    <name type="common">Marine diatom</name>
    <dbReference type="NCBI Taxonomy" id="159749"/>
    <lineage>
        <taxon>Eukaryota</taxon>
        <taxon>Sar</taxon>
        <taxon>Stramenopiles</taxon>
        <taxon>Ochrophyta</taxon>
        <taxon>Bacillariophyta</taxon>
        <taxon>Coscinodiscophyceae</taxon>
        <taxon>Thalassiosirophycidae</taxon>
        <taxon>Thalassiosirales</taxon>
        <taxon>Thalassiosiraceae</taxon>
        <taxon>Thalassiosira</taxon>
    </lineage>
</organism>
<dbReference type="Gene3D" id="3.30.450.40">
    <property type="match status" value="1"/>
</dbReference>
<evidence type="ECO:0000313" key="3">
    <source>
        <dbReference type="Proteomes" id="UP000266841"/>
    </source>
</evidence>
<evidence type="ECO:0000256" key="1">
    <source>
        <dbReference type="SAM" id="MobiDB-lite"/>
    </source>
</evidence>
<reference evidence="2 3" key="1">
    <citation type="journal article" date="2012" name="Genome Biol.">
        <title>Genome and low-iron response of an oceanic diatom adapted to chronic iron limitation.</title>
        <authorList>
            <person name="Lommer M."/>
            <person name="Specht M."/>
            <person name="Roy A.S."/>
            <person name="Kraemer L."/>
            <person name="Andreson R."/>
            <person name="Gutowska M.A."/>
            <person name="Wolf J."/>
            <person name="Bergner S.V."/>
            <person name="Schilhabel M.B."/>
            <person name="Klostermeier U.C."/>
            <person name="Beiko R.G."/>
            <person name="Rosenstiel P."/>
            <person name="Hippler M."/>
            <person name="Laroche J."/>
        </authorList>
    </citation>
    <scope>NUCLEOTIDE SEQUENCE [LARGE SCALE GENOMIC DNA]</scope>
    <source>
        <strain evidence="2 3">CCMP1005</strain>
    </source>
</reference>
<dbReference type="eggNOG" id="ENOG502SHPV">
    <property type="taxonomic scope" value="Eukaryota"/>
</dbReference>
<gene>
    <name evidence="2" type="ORF">THAOC_00166</name>
</gene>
<name>K0TGS5_THAOC</name>
<accession>K0TGS5</accession>
<feature type="region of interest" description="Disordered" evidence="1">
    <location>
        <begin position="363"/>
        <end position="418"/>
    </location>
</feature>
<dbReference type="Proteomes" id="UP000266841">
    <property type="component" value="Unassembled WGS sequence"/>
</dbReference>
<keyword evidence="3" id="KW-1185">Reference proteome</keyword>